<dbReference type="Proteomes" id="UP000695022">
    <property type="component" value="Unplaced"/>
</dbReference>
<feature type="domain" description="NIPSNAP" evidence="2">
    <location>
        <begin position="28"/>
        <end position="125"/>
    </location>
</feature>
<organism evidence="3 4">
    <name type="scientific">Priapulus caudatus</name>
    <name type="common">Priapulid worm</name>
    <dbReference type="NCBI Taxonomy" id="37621"/>
    <lineage>
        <taxon>Eukaryota</taxon>
        <taxon>Metazoa</taxon>
        <taxon>Ecdysozoa</taxon>
        <taxon>Scalidophora</taxon>
        <taxon>Priapulida</taxon>
        <taxon>Priapulimorpha</taxon>
        <taxon>Priapulimorphida</taxon>
        <taxon>Priapulidae</taxon>
        <taxon>Priapulus</taxon>
    </lineage>
</organism>
<dbReference type="RefSeq" id="XP_014665828.1">
    <property type="nucleotide sequence ID" value="XM_014810342.1"/>
</dbReference>
<sequence length="127" mass="14951">MLRSRTNQLLLEFSFWPEPEPRPPTHIYEMRSYLLRPGTMIEWGNNWSKGMPARRDSDPVTGLYVSEGGFQYRVYHIWAYKDLQGRKETREAAWARPGWDKCVQYTVPLMKSVVSRILIPTSFSPLQ</sequence>
<accession>A0ABM1E0V7</accession>
<proteinExistence type="inferred from homology"/>
<name>A0ABM1E0V7_PRICU</name>
<gene>
    <name evidence="4" type="primary">LOC106807852</name>
</gene>
<dbReference type="GeneID" id="106807852"/>
<dbReference type="PANTHER" id="PTHR21017:SF17">
    <property type="entry name" value="PROTEIN NIPSNAP"/>
    <property type="match status" value="1"/>
</dbReference>
<evidence type="ECO:0000259" key="2">
    <source>
        <dbReference type="Pfam" id="PF07978"/>
    </source>
</evidence>
<dbReference type="InterPro" id="IPR051557">
    <property type="entry name" value="NipSnap_domain"/>
</dbReference>
<dbReference type="Pfam" id="PF07978">
    <property type="entry name" value="NIPSNAP"/>
    <property type="match status" value="1"/>
</dbReference>
<dbReference type="InterPro" id="IPR011008">
    <property type="entry name" value="Dimeric_a/b-barrel"/>
</dbReference>
<evidence type="ECO:0000256" key="1">
    <source>
        <dbReference type="ARBA" id="ARBA00005291"/>
    </source>
</evidence>
<dbReference type="Gene3D" id="3.30.70.100">
    <property type="match status" value="1"/>
</dbReference>
<keyword evidence="3" id="KW-1185">Reference proteome</keyword>
<evidence type="ECO:0000313" key="4">
    <source>
        <dbReference type="RefSeq" id="XP_014665828.1"/>
    </source>
</evidence>
<reference evidence="4" key="1">
    <citation type="submission" date="2025-08" db="UniProtKB">
        <authorList>
            <consortium name="RefSeq"/>
        </authorList>
    </citation>
    <scope>IDENTIFICATION</scope>
</reference>
<protein>
    <submittedName>
        <fullName evidence="4">Protein NipSnap homolog 1-like isoform X2</fullName>
    </submittedName>
</protein>
<dbReference type="PANTHER" id="PTHR21017">
    <property type="entry name" value="NIPSNAP-RELATED"/>
    <property type="match status" value="1"/>
</dbReference>
<evidence type="ECO:0000313" key="3">
    <source>
        <dbReference type="Proteomes" id="UP000695022"/>
    </source>
</evidence>
<dbReference type="InterPro" id="IPR012577">
    <property type="entry name" value="NIPSNAP"/>
</dbReference>
<dbReference type="SUPFAM" id="SSF54909">
    <property type="entry name" value="Dimeric alpha+beta barrel"/>
    <property type="match status" value="1"/>
</dbReference>
<comment type="similarity">
    <text evidence="1">Belongs to the NipSnap family.</text>
</comment>